<dbReference type="Proteomes" id="UP000595636">
    <property type="component" value="Chromosome"/>
</dbReference>
<reference evidence="1 2" key="1">
    <citation type="submission" date="2020-12" db="EMBL/GenBank/DDBJ databases">
        <title>A novel species.</title>
        <authorList>
            <person name="Li K."/>
        </authorList>
    </citation>
    <scope>NUCLEOTIDE SEQUENCE [LARGE SCALE GENOMIC DNA]</scope>
    <source>
        <strain evidence="1 2">ZYC-3</strain>
    </source>
</reference>
<name>A0A7T7RFZ0_9ACTN</name>
<dbReference type="KEGG" id="slf:JEQ17_41265"/>
<organism evidence="1 2">
    <name type="scientific">Streptomyces liliifuscus</name>
    <dbReference type="NCBI Taxonomy" id="2797636"/>
    <lineage>
        <taxon>Bacteria</taxon>
        <taxon>Bacillati</taxon>
        <taxon>Actinomycetota</taxon>
        <taxon>Actinomycetes</taxon>
        <taxon>Kitasatosporales</taxon>
        <taxon>Streptomycetaceae</taxon>
        <taxon>Streptomyces</taxon>
    </lineage>
</organism>
<dbReference type="RefSeq" id="WP_200400019.1">
    <property type="nucleotide sequence ID" value="NZ_CP066831.1"/>
</dbReference>
<protein>
    <submittedName>
        <fullName evidence="1">Uncharacterized protein</fullName>
    </submittedName>
</protein>
<gene>
    <name evidence="1" type="ORF">JEQ17_41265</name>
</gene>
<sequence>MTYTKTYTKYDAWAQTMPWTCLIEDTGCVSSSHNHSPMANEPCAIESCAKPLLPNEVCYAVTQLERDTRGREPWVCWRHIRPDEGPIQATASTPIEETP</sequence>
<proteinExistence type="predicted"/>
<evidence type="ECO:0000313" key="2">
    <source>
        <dbReference type="Proteomes" id="UP000595636"/>
    </source>
</evidence>
<evidence type="ECO:0000313" key="1">
    <source>
        <dbReference type="EMBL" id="QQM45210.1"/>
    </source>
</evidence>
<accession>A0A7T7RFZ0</accession>
<dbReference type="AlphaFoldDB" id="A0A7T7RFZ0"/>
<dbReference type="EMBL" id="CP066831">
    <property type="protein sequence ID" value="QQM45210.1"/>
    <property type="molecule type" value="Genomic_DNA"/>
</dbReference>
<keyword evidence="2" id="KW-1185">Reference proteome</keyword>